<protein>
    <submittedName>
        <fullName evidence="2">ABC transporter</fullName>
    </submittedName>
</protein>
<dbReference type="AlphaFoldDB" id="A0A1L7AD10"/>
<dbReference type="PROSITE" id="PS51318">
    <property type="entry name" value="TAT"/>
    <property type="match status" value="1"/>
</dbReference>
<dbReference type="GO" id="GO:0022857">
    <property type="term" value="F:transmembrane transporter activity"/>
    <property type="evidence" value="ECO:0007669"/>
    <property type="project" value="InterPro"/>
</dbReference>
<feature type="domain" description="ABC-type glycine betaine transport system substrate-binding" evidence="1">
    <location>
        <begin position="36"/>
        <end position="309"/>
    </location>
</feature>
<dbReference type="STRING" id="257708.RGI145_05760"/>
<reference evidence="2 3" key="1">
    <citation type="submission" date="2016-05" db="EMBL/GenBank/DDBJ databases">
        <title>Complete Genome and Methylome Analysis of Psychrotrophic Bacterial Isolates from Antarctic Lake Untersee.</title>
        <authorList>
            <person name="Fomenkov A."/>
            <person name="Akimov V.N."/>
            <person name="Vasilyeva L.V."/>
            <person name="Andersen D."/>
            <person name="Vincze T."/>
            <person name="Roberts R.J."/>
        </authorList>
    </citation>
    <scope>NUCLEOTIDE SEQUENCE [LARGE SCALE GENOMIC DNA]</scope>
    <source>
        <strain evidence="2 3">U14-5</strain>
    </source>
</reference>
<dbReference type="Proteomes" id="UP000185494">
    <property type="component" value="Chromosome 1"/>
</dbReference>
<proteinExistence type="predicted"/>
<name>A0A1L7AD10_9PROT</name>
<evidence type="ECO:0000259" key="1">
    <source>
        <dbReference type="Pfam" id="PF04069"/>
    </source>
</evidence>
<dbReference type="GO" id="GO:0043190">
    <property type="term" value="C:ATP-binding cassette (ABC) transporter complex"/>
    <property type="evidence" value="ECO:0007669"/>
    <property type="project" value="InterPro"/>
</dbReference>
<dbReference type="SUPFAM" id="SSF53850">
    <property type="entry name" value="Periplasmic binding protein-like II"/>
    <property type="match status" value="1"/>
</dbReference>
<dbReference type="RefSeq" id="WP_075797619.1">
    <property type="nucleotide sequence ID" value="NZ_CP015583.1"/>
</dbReference>
<dbReference type="InterPro" id="IPR007210">
    <property type="entry name" value="ABC_Gly_betaine_transp_sub-bd"/>
</dbReference>
<organism evidence="2 3">
    <name type="scientific">Roseomonas gilardii</name>
    <dbReference type="NCBI Taxonomy" id="257708"/>
    <lineage>
        <taxon>Bacteria</taxon>
        <taxon>Pseudomonadati</taxon>
        <taxon>Pseudomonadota</taxon>
        <taxon>Alphaproteobacteria</taxon>
        <taxon>Acetobacterales</taxon>
        <taxon>Roseomonadaceae</taxon>
        <taxon>Roseomonas</taxon>
    </lineage>
</organism>
<evidence type="ECO:0000313" key="2">
    <source>
        <dbReference type="EMBL" id="APT56687.1"/>
    </source>
</evidence>
<dbReference type="EMBL" id="CP015583">
    <property type="protein sequence ID" value="APT56687.1"/>
    <property type="molecule type" value="Genomic_DNA"/>
</dbReference>
<dbReference type="Pfam" id="PF04069">
    <property type="entry name" value="OpuAC"/>
    <property type="match status" value="1"/>
</dbReference>
<dbReference type="KEGG" id="rgi:RGI145_05760"/>
<sequence length="315" mass="33491">MTPALSRRAILLAGLALSLPAILPGRVRAQAASGRPVVVGSKLDTESALLGQMIALVLEAQGVAVERKLQLGPTRILRAAILNGEVDVYPEYTGNGAFFFQMEDDPAWHDPQAGAEKVRTLDLERNRLVWLTPGSANNTWAIAVRQDLAKSAKLESLEDLARHLSGDGAFKLAASAEFVESPAALPAFQKAYGFTLPPGRLLVLAGGDTAVTMRAAAERLNGVNAAMVYGTDGAIQALELKVLADPKGAQIVYRPAPVVRQAVFDAHPKMGDWLKPVFDSLSLEVLQTLNAKVVVEGANPRDVAQAHLRSLGAAR</sequence>
<dbReference type="InterPro" id="IPR006311">
    <property type="entry name" value="TAT_signal"/>
</dbReference>
<evidence type="ECO:0000313" key="3">
    <source>
        <dbReference type="Proteomes" id="UP000185494"/>
    </source>
</evidence>
<gene>
    <name evidence="2" type="ORF">RGI145_05760</name>
</gene>
<dbReference type="Gene3D" id="3.40.190.120">
    <property type="entry name" value="Osmoprotection protein (prox), domain 2"/>
    <property type="match status" value="1"/>
</dbReference>
<dbReference type="Gene3D" id="3.40.190.10">
    <property type="entry name" value="Periplasmic binding protein-like II"/>
    <property type="match status" value="1"/>
</dbReference>
<accession>A0A1L7AD10</accession>
<dbReference type="CDD" id="cd13616">
    <property type="entry name" value="PBP2_OsmF"/>
    <property type="match status" value="1"/>
</dbReference>
<dbReference type="eggNOG" id="COG1732">
    <property type="taxonomic scope" value="Bacteria"/>
</dbReference>